<dbReference type="GO" id="GO:0004222">
    <property type="term" value="F:metalloendopeptidase activity"/>
    <property type="evidence" value="ECO:0007669"/>
    <property type="project" value="InterPro"/>
</dbReference>
<dbReference type="InterPro" id="IPR001193">
    <property type="entry name" value="MBTPS2"/>
</dbReference>
<dbReference type="AlphaFoldDB" id="A0AAU7KCJ9"/>
<dbReference type="GO" id="GO:0016020">
    <property type="term" value="C:membrane"/>
    <property type="evidence" value="ECO:0007669"/>
    <property type="project" value="InterPro"/>
</dbReference>
<evidence type="ECO:0000256" key="8">
    <source>
        <dbReference type="SAM" id="Phobius"/>
    </source>
</evidence>
<feature type="transmembrane region" description="Helical" evidence="8">
    <location>
        <begin position="215"/>
        <end position="235"/>
    </location>
</feature>
<evidence type="ECO:0000256" key="7">
    <source>
        <dbReference type="SAM" id="MobiDB-lite"/>
    </source>
</evidence>
<feature type="transmembrane region" description="Helical" evidence="8">
    <location>
        <begin position="313"/>
        <end position="332"/>
    </location>
</feature>
<feature type="transmembrane region" description="Helical" evidence="8">
    <location>
        <begin position="390"/>
        <end position="413"/>
    </location>
</feature>
<feature type="transmembrane region" description="Helical" evidence="8">
    <location>
        <begin position="419"/>
        <end position="437"/>
    </location>
</feature>
<evidence type="ECO:0000256" key="2">
    <source>
        <dbReference type="ARBA" id="ARBA00004127"/>
    </source>
</evidence>
<dbReference type="PANTHER" id="PTHR13325">
    <property type="entry name" value="PROTEASE M50 MEMBRANE-BOUND TRANSCRIPTION FACTOR SITE 2 PROTEASE"/>
    <property type="match status" value="1"/>
</dbReference>
<keyword evidence="4 8" id="KW-0812">Transmembrane</keyword>
<comment type="cofactor">
    <cofactor evidence="1">
        <name>Zn(2+)</name>
        <dbReference type="ChEBI" id="CHEBI:29105"/>
    </cofactor>
</comment>
<sequence>MASATPASHGPGASHSAAASPTEANASPFTATMAHHTAGVDERSDRSPPPLREDLVLVDAGRDRHGEPQWSIQDPVTNRFYRIGWLEFECLARWGASPARIRDEIAAQTPMQPSLEQVLELVDFLEHHRLLRAGPDATDRMAREAATGAAWRKLSWWLHHYLFFRLPLVRPQRFLGAVVRALPWLFSRGMVTAVLLLGLLGLVLVVRRWDHFTHAVMDAFSLSGILSFACALVVAKACHELGHALVATRLGVKVAHMGVAFIVLWPMLYTDTGESWKLRRSRSRLAISSAGMLVELGLAGLATLGWVLTEPGAVNSALLYLATTSWVLSLAINASPFMRFDGYFVLTDLLDFPNLHERAGAQARVWLRRRLLGLDEAWPEPFPRHQRRSLVLFAFATWLYRLVLFLGIALAVYHLFFKALGIVLFAVEIAWFILMPVTRELQHWWSHRRAVPRRFRLAWLLALGLLLLLACLPLQTRVSGPGVLHAERELTLYSPFPARLETIAASGRVEREAALVRLSEPDIRRRELAQESELDLLEAELAGLLDADDGRNRDSATLALHRVSESGRQAARREQQRLVINAPFAGEWQRFDRQQTPGQWVATREPLGVLVDPSTWVIDAYVPQDEVHRLSPGARVRFLVEGHTRPLAGHVTSIGATRAEHLSHPLLAARHGGPLSTYEDPEERGKLRLERALIAIEARLDSPWTGGRQAAGQLHIDAERQSLVGQFTTWLASVVIRESGF</sequence>
<feature type="transmembrane region" description="Helical" evidence="8">
    <location>
        <begin position="457"/>
        <end position="475"/>
    </location>
</feature>
<comment type="subcellular location">
    <subcellularLocation>
        <location evidence="2">Endomembrane system</location>
        <topology evidence="2">Multi-pass membrane protein</topology>
    </subcellularLocation>
</comment>
<evidence type="ECO:0000259" key="9">
    <source>
        <dbReference type="Pfam" id="PF02163"/>
    </source>
</evidence>
<dbReference type="RefSeq" id="WP_348826465.1">
    <property type="nucleotide sequence ID" value="NZ_CP098827.1"/>
</dbReference>
<dbReference type="GO" id="GO:0031293">
    <property type="term" value="P:membrane protein intracellular domain proteolysis"/>
    <property type="evidence" value="ECO:0007669"/>
    <property type="project" value="TreeGrafter"/>
</dbReference>
<evidence type="ECO:0000256" key="6">
    <source>
        <dbReference type="ARBA" id="ARBA00023136"/>
    </source>
</evidence>
<evidence type="ECO:0000256" key="1">
    <source>
        <dbReference type="ARBA" id="ARBA00001947"/>
    </source>
</evidence>
<dbReference type="EMBL" id="CP098827">
    <property type="protein sequence ID" value="XBO69130.1"/>
    <property type="molecule type" value="Genomic_DNA"/>
</dbReference>
<organism evidence="10">
    <name type="scientific">Halomonas sp. RT37</name>
    <dbReference type="NCBI Taxonomy" id="2950872"/>
    <lineage>
        <taxon>Bacteria</taxon>
        <taxon>Pseudomonadati</taxon>
        <taxon>Pseudomonadota</taxon>
        <taxon>Gammaproteobacteria</taxon>
        <taxon>Oceanospirillales</taxon>
        <taxon>Halomonadaceae</taxon>
        <taxon>Halomonas</taxon>
    </lineage>
</organism>
<evidence type="ECO:0000256" key="4">
    <source>
        <dbReference type="ARBA" id="ARBA00022692"/>
    </source>
</evidence>
<evidence type="ECO:0000256" key="3">
    <source>
        <dbReference type="ARBA" id="ARBA00007931"/>
    </source>
</evidence>
<feature type="transmembrane region" description="Helical" evidence="8">
    <location>
        <begin position="285"/>
        <end position="307"/>
    </location>
</feature>
<dbReference type="Pfam" id="PF02163">
    <property type="entry name" value="Peptidase_M50"/>
    <property type="match status" value="1"/>
</dbReference>
<feature type="compositionally biased region" description="Low complexity" evidence="7">
    <location>
        <begin position="1"/>
        <end position="21"/>
    </location>
</feature>
<keyword evidence="6 8" id="KW-0472">Membrane</keyword>
<feature type="region of interest" description="Disordered" evidence="7">
    <location>
        <begin position="1"/>
        <end position="29"/>
    </location>
</feature>
<dbReference type="InterPro" id="IPR008915">
    <property type="entry name" value="Peptidase_M50"/>
</dbReference>
<feature type="transmembrane region" description="Helical" evidence="8">
    <location>
        <begin position="181"/>
        <end position="206"/>
    </location>
</feature>
<feature type="transmembrane region" description="Helical" evidence="8">
    <location>
        <begin position="241"/>
        <end position="265"/>
    </location>
</feature>
<feature type="domain" description="Peptidase M50" evidence="9">
    <location>
        <begin position="228"/>
        <end position="326"/>
    </location>
</feature>
<keyword evidence="5 8" id="KW-1133">Transmembrane helix</keyword>
<reference evidence="10" key="1">
    <citation type="submission" date="2022-06" db="EMBL/GenBank/DDBJ databases">
        <title>A novel DMS-producing enzyme.</title>
        <authorList>
            <person name="Zhang Y."/>
        </authorList>
    </citation>
    <scope>NUCLEOTIDE SEQUENCE</scope>
    <source>
        <strain evidence="10">RT37</strain>
    </source>
</reference>
<dbReference type="Gene3D" id="2.40.30.170">
    <property type="match status" value="1"/>
</dbReference>
<accession>A0AAU7KCJ9</accession>
<evidence type="ECO:0000256" key="5">
    <source>
        <dbReference type="ARBA" id="ARBA00022989"/>
    </source>
</evidence>
<evidence type="ECO:0000313" key="10">
    <source>
        <dbReference type="EMBL" id="XBO69130.1"/>
    </source>
</evidence>
<comment type="similarity">
    <text evidence="3">Belongs to the peptidase M50B family.</text>
</comment>
<dbReference type="GO" id="GO:0012505">
    <property type="term" value="C:endomembrane system"/>
    <property type="evidence" value="ECO:0007669"/>
    <property type="project" value="UniProtKB-SubCell"/>
</dbReference>
<name>A0AAU7KCJ9_9GAMM</name>
<dbReference type="PANTHER" id="PTHR13325:SF3">
    <property type="entry name" value="MEMBRANE-BOUND TRANSCRIPTION FACTOR SITE-2 PROTEASE"/>
    <property type="match status" value="1"/>
</dbReference>
<dbReference type="GO" id="GO:0005737">
    <property type="term" value="C:cytoplasm"/>
    <property type="evidence" value="ECO:0007669"/>
    <property type="project" value="TreeGrafter"/>
</dbReference>
<proteinExistence type="inferred from homology"/>
<protein>
    <submittedName>
        <fullName evidence="10">HlyD family efflux transporter periplasmic adaptor subunit</fullName>
    </submittedName>
</protein>
<gene>
    <name evidence="10" type="ORF">NFG58_10810</name>
</gene>